<evidence type="ECO:0000256" key="4">
    <source>
        <dbReference type="SAM" id="MobiDB-lite"/>
    </source>
</evidence>
<sequence length="198" mass="21190">MKRLLSFTILTLVITLSACGQEDAQEISQSEGERKISSSEESQEVNAISESDVLVELKDTDGQVVATASLIETETGVNIAVKGEKLPPGLHGFHIHEKGICEPPDFESAGGHFNPTDKKHGFDHPEGRHAGDLENIEVAEDGTLYTEVMADMVTLEKGKENSLFKEGGTALVIHSDADDYLSQPSGDAGSRIACGVIK</sequence>
<dbReference type="GO" id="GO:0004784">
    <property type="term" value="F:superoxide dismutase activity"/>
    <property type="evidence" value="ECO:0007669"/>
    <property type="project" value="UniProtKB-EC"/>
</dbReference>
<keyword evidence="8" id="KW-1185">Reference proteome</keyword>
<feature type="chain" id="PRO_5039101532" description="Superoxide dismutase [Cu-Zn]" evidence="5">
    <location>
        <begin position="21"/>
        <end position="198"/>
    </location>
</feature>
<keyword evidence="3" id="KW-0862">Zinc</keyword>
<keyword evidence="3" id="KW-0186">Copper</keyword>
<comment type="caution">
    <text evidence="7">The sequence shown here is derived from an EMBL/GenBank/DDBJ whole genome shotgun (WGS) entry which is preliminary data.</text>
</comment>
<evidence type="ECO:0000256" key="1">
    <source>
        <dbReference type="ARBA" id="ARBA00010457"/>
    </source>
</evidence>
<evidence type="ECO:0000313" key="8">
    <source>
        <dbReference type="Proteomes" id="UP000269301"/>
    </source>
</evidence>
<gene>
    <name evidence="7" type="ORF">D8M06_09575</name>
</gene>
<dbReference type="EMBL" id="RBZP01000006">
    <property type="protein sequence ID" value="RKQ33450.1"/>
    <property type="molecule type" value="Genomic_DNA"/>
</dbReference>
<dbReference type="CDD" id="cd00305">
    <property type="entry name" value="Cu-Zn_Superoxide_Dismutase"/>
    <property type="match status" value="1"/>
</dbReference>
<comment type="catalytic activity">
    <reaction evidence="3">
        <text>2 superoxide + 2 H(+) = H2O2 + O2</text>
        <dbReference type="Rhea" id="RHEA:20696"/>
        <dbReference type="ChEBI" id="CHEBI:15378"/>
        <dbReference type="ChEBI" id="CHEBI:15379"/>
        <dbReference type="ChEBI" id="CHEBI:16240"/>
        <dbReference type="ChEBI" id="CHEBI:18421"/>
        <dbReference type="EC" id="1.15.1.1"/>
    </reaction>
</comment>
<dbReference type="InterPro" id="IPR036423">
    <property type="entry name" value="SOD-like_Cu/Zn_dom_sf"/>
</dbReference>
<feature type="domain" description="Superoxide dismutase copper/zinc binding" evidence="6">
    <location>
        <begin position="67"/>
        <end position="197"/>
    </location>
</feature>
<keyword evidence="3" id="KW-0560">Oxidoreductase</keyword>
<dbReference type="Proteomes" id="UP000269301">
    <property type="component" value="Unassembled WGS sequence"/>
</dbReference>
<keyword evidence="5" id="KW-0732">Signal</keyword>
<dbReference type="EC" id="1.15.1.1" evidence="3"/>
<protein>
    <recommendedName>
        <fullName evidence="3">Superoxide dismutase [Cu-Zn]</fullName>
        <ecNumber evidence="3">1.15.1.1</ecNumber>
    </recommendedName>
</protein>
<dbReference type="InterPro" id="IPR024134">
    <property type="entry name" value="SOD_Cu/Zn_/chaperone"/>
</dbReference>
<dbReference type="PROSITE" id="PS51257">
    <property type="entry name" value="PROKAR_LIPOPROTEIN"/>
    <property type="match status" value="1"/>
</dbReference>
<dbReference type="PROSITE" id="PS00332">
    <property type="entry name" value="SOD_CU_ZN_2"/>
    <property type="match status" value="1"/>
</dbReference>
<comment type="cofactor">
    <cofactor evidence="3">
        <name>Zn(2+)</name>
        <dbReference type="ChEBI" id="CHEBI:29105"/>
    </cofactor>
    <text evidence="3">Binds 1 zinc ion per subunit.</text>
</comment>
<keyword evidence="3" id="KW-0479">Metal-binding</keyword>
<dbReference type="SUPFAM" id="SSF49329">
    <property type="entry name" value="Cu,Zn superoxide dismutase-like"/>
    <property type="match status" value="1"/>
</dbReference>
<evidence type="ECO:0000256" key="5">
    <source>
        <dbReference type="SAM" id="SignalP"/>
    </source>
</evidence>
<dbReference type="RefSeq" id="WP_121204181.1">
    <property type="nucleotide sequence ID" value="NZ_RBZP01000006.1"/>
</dbReference>
<name>A0A495A1T1_9BACI</name>
<reference evidence="7 8" key="1">
    <citation type="journal article" date="2016" name="Int. J. Syst. Evol. Microbiol.">
        <title>Oceanobacillus halophilus sp. nov., a novel moderately halophilic bacterium from a hypersaline lake.</title>
        <authorList>
            <person name="Amoozegar M.A."/>
            <person name="Bagheri M."/>
            <person name="Makhdoumi A."/>
            <person name="Nikou M.M."/>
            <person name="Fazeli S.A.S."/>
            <person name="Schumann P."/>
            <person name="Sproer C."/>
            <person name="Sanchez-Porro C."/>
            <person name="Ventosa A."/>
        </authorList>
    </citation>
    <scope>NUCLEOTIDE SEQUENCE [LARGE SCALE GENOMIC DNA]</scope>
    <source>
        <strain evidence="7 8">DSM 23996</strain>
    </source>
</reference>
<dbReference type="OrthoDB" id="9792957at2"/>
<dbReference type="InterPro" id="IPR001424">
    <property type="entry name" value="SOD_Cu_Zn_dom"/>
</dbReference>
<dbReference type="Gene3D" id="2.60.40.200">
    <property type="entry name" value="Superoxide dismutase, copper/zinc binding domain"/>
    <property type="match status" value="1"/>
</dbReference>
<feature type="region of interest" description="Disordered" evidence="4">
    <location>
        <begin position="25"/>
        <end position="47"/>
    </location>
</feature>
<dbReference type="GO" id="GO:0005507">
    <property type="term" value="F:copper ion binding"/>
    <property type="evidence" value="ECO:0007669"/>
    <property type="project" value="InterPro"/>
</dbReference>
<evidence type="ECO:0000256" key="3">
    <source>
        <dbReference type="RuleBase" id="RU000393"/>
    </source>
</evidence>
<dbReference type="PANTHER" id="PTHR10003">
    <property type="entry name" value="SUPEROXIDE DISMUTASE CU-ZN -RELATED"/>
    <property type="match status" value="1"/>
</dbReference>
<evidence type="ECO:0000259" key="6">
    <source>
        <dbReference type="Pfam" id="PF00080"/>
    </source>
</evidence>
<dbReference type="InterPro" id="IPR018152">
    <property type="entry name" value="SOD_Cu/Zn_BS"/>
</dbReference>
<evidence type="ECO:0000313" key="7">
    <source>
        <dbReference type="EMBL" id="RKQ33450.1"/>
    </source>
</evidence>
<evidence type="ECO:0000256" key="2">
    <source>
        <dbReference type="ARBA" id="ARBA00024900"/>
    </source>
</evidence>
<comment type="function">
    <text evidence="2">Destroys radicals which are normally produced within the cells and which are toxic to biological systems. May play a role in favoring mycobacterial survival in phagocytes.</text>
</comment>
<feature type="signal peptide" evidence="5">
    <location>
        <begin position="1"/>
        <end position="20"/>
    </location>
</feature>
<organism evidence="7 8">
    <name type="scientific">Oceanobacillus halophilus</name>
    <dbReference type="NCBI Taxonomy" id="930130"/>
    <lineage>
        <taxon>Bacteria</taxon>
        <taxon>Bacillati</taxon>
        <taxon>Bacillota</taxon>
        <taxon>Bacilli</taxon>
        <taxon>Bacillales</taxon>
        <taxon>Bacillaceae</taxon>
        <taxon>Oceanobacillus</taxon>
    </lineage>
</organism>
<comment type="similarity">
    <text evidence="1 3">Belongs to the Cu-Zn superoxide dismutase family.</text>
</comment>
<dbReference type="AlphaFoldDB" id="A0A495A1T1"/>
<comment type="cofactor">
    <cofactor evidence="3">
        <name>Cu cation</name>
        <dbReference type="ChEBI" id="CHEBI:23378"/>
    </cofactor>
    <text evidence="3">Binds 1 copper ion per subunit.</text>
</comment>
<dbReference type="Pfam" id="PF00080">
    <property type="entry name" value="Sod_Cu"/>
    <property type="match status" value="1"/>
</dbReference>
<accession>A0A495A1T1</accession>
<proteinExistence type="inferred from homology"/>